<organism evidence="1 2">
    <name type="scientific">Punica granatum</name>
    <name type="common">Pomegranate</name>
    <dbReference type="NCBI Taxonomy" id="22663"/>
    <lineage>
        <taxon>Eukaryota</taxon>
        <taxon>Viridiplantae</taxon>
        <taxon>Streptophyta</taxon>
        <taxon>Embryophyta</taxon>
        <taxon>Tracheophyta</taxon>
        <taxon>Spermatophyta</taxon>
        <taxon>Magnoliopsida</taxon>
        <taxon>eudicotyledons</taxon>
        <taxon>Gunneridae</taxon>
        <taxon>Pentapetalae</taxon>
        <taxon>rosids</taxon>
        <taxon>malvids</taxon>
        <taxon>Myrtales</taxon>
        <taxon>Lythraceae</taxon>
        <taxon>Punica</taxon>
    </lineage>
</organism>
<comment type="caution">
    <text evidence="1">The sequence shown here is derived from an EMBL/GenBank/DDBJ whole genome shotgun (WGS) entry which is preliminary data.</text>
</comment>
<reference evidence="1 2" key="1">
    <citation type="submission" date="2017-11" db="EMBL/GenBank/DDBJ databases">
        <title>De-novo sequencing of pomegranate (Punica granatum L.) genome.</title>
        <authorList>
            <person name="Akparov Z."/>
            <person name="Amiraslanov A."/>
            <person name="Hajiyeva S."/>
            <person name="Abbasov M."/>
            <person name="Kaur K."/>
            <person name="Hamwieh A."/>
            <person name="Solovyev V."/>
            <person name="Salamov A."/>
            <person name="Braich B."/>
            <person name="Kosarev P."/>
            <person name="Mahmoud A."/>
            <person name="Hajiyev E."/>
            <person name="Babayeva S."/>
            <person name="Izzatullayeva V."/>
            <person name="Mammadov A."/>
            <person name="Mammadov A."/>
            <person name="Sharifova S."/>
            <person name="Ojaghi J."/>
            <person name="Eynullazada K."/>
            <person name="Bayramov B."/>
            <person name="Abdulazimova A."/>
            <person name="Shahmuradov I."/>
        </authorList>
    </citation>
    <scope>NUCLEOTIDE SEQUENCE [LARGE SCALE GENOMIC DNA]</scope>
    <source>
        <strain evidence="2">cv. AG2017</strain>
        <tissue evidence="1">Leaf</tissue>
    </source>
</reference>
<evidence type="ECO:0000313" key="2">
    <source>
        <dbReference type="Proteomes" id="UP000233551"/>
    </source>
</evidence>
<evidence type="ECO:0000313" key="1">
    <source>
        <dbReference type="EMBL" id="PKI32997.1"/>
    </source>
</evidence>
<dbReference type="EMBL" id="PGOL01007124">
    <property type="protein sequence ID" value="PKI32997.1"/>
    <property type="molecule type" value="Genomic_DNA"/>
</dbReference>
<sequence length="113" mass="12410">MVGTHFLSDSMFKMPSIKSFLLAMASTPVNKGNEHLINRQNEASHHQATFVPSLENMNLFPAAPHRTATGSPINEVLNTVELYFRTRSLTNLSAQPSQFAWVGGSGRPAWLGV</sequence>
<proteinExistence type="predicted"/>
<accession>A0A2I0HML9</accession>
<gene>
    <name evidence="1" type="ORF">CRG98_046612</name>
</gene>
<protein>
    <submittedName>
        <fullName evidence="1">Uncharacterized protein</fullName>
    </submittedName>
</protein>
<dbReference type="AlphaFoldDB" id="A0A2I0HML9"/>
<dbReference type="Proteomes" id="UP000233551">
    <property type="component" value="Unassembled WGS sequence"/>
</dbReference>
<name>A0A2I0HML9_PUNGR</name>
<keyword evidence="2" id="KW-1185">Reference proteome</keyword>